<organism evidence="1 2">
    <name type="scientific">Acetobacterium wieringae</name>
    <dbReference type="NCBI Taxonomy" id="52694"/>
    <lineage>
        <taxon>Bacteria</taxon>
        <taxon>Bacillati</taxon>
        <taxon>Bacillota</taxon>
        <taxon>Clostridia</taxon>
        <taxon>Eubacteriales</taxon>
        <taxon>Eubacteriaceae</taxon>
        <taxon>Acetobacterium</taxon>
    </lineage>
</organism>
<proteinExistence type="predicted"/>
<sequence>MTNSEMMDKVADLQKALRIDCEKCCGLCCVALYCMKTDGFPENKAAGVPCRHLRSDFRCDIHDRLAEQKMKGCLGYDCFGAGQKVTQKMGEDGNWKTNPQKAKELFQTFTVVFQLHQMAWYLLEAREISSDQKQQTEIMALIVENEQLTAKAADAMLNTDVAAYREKVNRILKQISHQVAVMPANKKMTKNFLGKNLSGKNFDGSDFSMVLMIAANLEGASLRGSNFLGADLRDANIKNTDLSKSLFLTQMQINAASGNTETKLPKNLVRPLHW</sequence>
<gene>
    <name evidence="1" type="ORF">ACWI_13860</name>
</gene>
<reference evidence="1 2" key="1">
    <citation type="submission" date="2015-09" db="EMBL/GenBank/DDBJ databases">
        <title>Genome sequence of Acetobacterium wieringae DSM 1911.</title>
        <authorList>
            <person name="Poehlein A."/>
            <person name="Bengelsdorf F.R."/>
            <person name="Schiel-Bengelsdorf B."/>
            <person name="Duerre P."/>
            <person name="Daniel R."/>
        </authorList>
    </citation>
    <scope>NUCLEOTIDE SEQUENCE [LARGE SCALE GENOMIC DNA]</scope>
    <source>
        <strain evidence="1 2">DSM 1911</strain>
    </source>
</reference>
<name>A0A1F2PHK0_9FIRM</name>
<dbReference type="AlphaFoldDB" id="A0A1F2PHK0"/>
<dbReference type="Gene3D" id="2.160.20.80">
    <property type="entry name" value="E3 ubiquitin-protein ligase SopA"/>
    <property type="match status" value="1"/>
</dbReference>
<protein>
    <submittedName>
        <fullName evidence="1">Pentapeptide repeats (8 copies)</fullName>
    </submittedName>
</protein>
<comment type="caution">
    <text evidence="1">The sequence shown here is derived from an EMBL/GenBank/DDBJ whole genome shotgun (WGS) entry which is preliminary data.</text>
</comment>
<dbReference type="InterPro" id="IPR001646">
    <property type="entry name" value="5peptide_repeat"/>
</dbReference>
<accession>A0A1F2PHK0</accession>
<dbReference type="SUPFAM" id="SSF141571">
    <property type="entry name" value="Pentapeptide repeat-like"/>
    <property type="match status" value="1"/>
</dbReference>
<dbReference type="STRING" id="52694.ACWI_13860"/>
<dbReference type="Pfam" id="PF00805">
    <property type="entry name" value="Pentapeptide"/>
    <property type="match status" value="1"/>
</dbReference>
<dbReference type="OrthoDB" id="154708at2"/>
<evidence type="ECO:0000313" key="1">
    <source>
        <dbReference type="EMBL" id="OFV70800.1"/>
    </source>
</evidence>
<dbReference type="EMBL" id="LKEU01000027">
    <property type="protein sequence ID" value="OFV70800.1"/>
    <property type="molecule type" value="Genomic_DNA"/>
</dbReference>
<evidence type="ECO:0000313" key="2">
    <source>
        <dbReference type="Proteomes" id="UP000176244"/>
    </source>
</evidence>
<dbReference type="RefSeq" id="WP_084633553.1">
    <property type="nucleotide sequence ID" value="NZ_JAYFRG010000044.1"/>
</dbReference>
<dbReference type="Proteomes" id="UP000176244">
    <property type="component" value="Unassembled WGS sequence"/>
</dbReference>